<comment type="similarity">
    <text evidence="1">Belongs to the NADH dehydrogenase family.</text>
</comment>
<comment type="catalytic activity">
    <reaction evidence="8">
        <text>a quinone + NADH + H(+) = a quinol + NAD(+)</text>
        <dbReference type="Rhea" id="RHEA:46160"/>
        <dbReference type="ChEBI" id="CHEBI:15378"/>
        <dbReference type="ChEBI" id="CHEBI:24646"/>
        <dbReference type="ChEBI" id="CHEBI:57540"/>
        <dbReference type="ChEBI" id="CHEBI:57945"/>
        <dbReference type="ChEBI" id="CHEBI:132124"/>
        <dbReference type="EC" id="1.6.5.9"/>
    </reaction>
</comment>
<gene>
    <name evidence="12" type="ORF">SE18_08265</name>
</gene>
<evidence type="ECO:0000259" key="11">
    <source>
        <dbReference type="Pfam" id="PF22366"/>
    </source>
</evidence>
<dbReference type="InterPro" id="IPR045024">
    <property type="entry name" value="NDH-2"/>
</dbReference>
<dbReference type="InterPro" id="IPR023753">
    <property type="entry name" value="FAD/NAD-binding_dom"/>
</dbReference>
<evidence type="ECO:0000256" key="2">
    <source>
        <dbReference type="ARBA" id="ARBA00012637"/>
    </source>
</evidence>
<evidence type="ECO:0000256" key="8">
    <source>
        <dbReference type="ARBA" id="ARBA00047599"/>
    </source>
</evidence>
<dbReference type="InterPro" id="IPR036188">
    <property type="entry name" value="FAD/NAD-bd_sf"/>
</dbReference>
<feature type="domain" description="External alternative NADH-ubiquinone oxidoreductase-like C-terminal" evidence="11">
    <location>
        <begin position="343"/>
        <end position="399"/>
    </location>
</feature>
<dbReference type="AlphaFoldDB" id="A0A0P6YAC0"/>
<evidence type="ECO:0000256" key="5">
    <source>
        <dbReference type="ARBA" id="ARBA00022946"/>
    </source>
</evidence>
<reference evidence="12 13" key="1">
    <citation type="submission" date="2015-07" db="EMBL/GenBank/DDBJ databases">
        <title>Whole genome sequence of Herpetosiphon geysericola DSM 7119.</title>
        <authorList>
            <person name="Hemp J."/>
            <person name="Ward L.M."/>
            <person name="Pace L.A."/>
            <person name="Fischer W.W."/>
        </authorList>
    </citation>
    <scope>NUCLEOTIDE SEQUENCE [LARGE SCALE GENOMIC DNA]</scope>
    <source>
        <strain evidence="12 13">DSM 7119</strain>
    </source>
</reference>
<dbReference type="STRING" id="70996.SE18_08265"/>
<protein>
    <recommendedName>
        <fullName evidence="2">NADH:ubiquinone reductase (non-electrogenic)</fullName>
        <ecNumber evidence="2">1.6.5.9</ecNumber>
    </recommendedName>
</protein>
<evidence type="ECO:0000256" key="9">
    <source>
        <dbReference type="SAM" id="Phobius"/>
    </source>
</evidence>
<evidence type="ECO:0000256" key="3">
    <source>
        <dbReference type="ARBA" id="ARBA00022630"/>
    </source>
</evidence>
<evidence type="ECO:0000313" key="13">
    <source>
        <dbReference type="Proteomes" id="UP000050277"/>
    </source>
</evidence>
<dbReference type="SUPFAM" id="SSF51905">
    <property type="entry name" value="FAD/NAD(P)-binding domain"/>
    <property type="match status" value="1"/>
</dbReference>
<accession>A0A0P6YAC0</accession>
<evidence type="ECO:0000259" key="10">
    <source>
        <dbReference type="Pfam" id="PF07992"/>
    </source>
</evidence>
<proteinExistence type="inferred from homology"/>
<comment type="caution">
    <text evidence="12">The sequence shown here is derived from an EMBL/GenBank/DDBJ whole genome shotgun (WGS) entry which is preliminary data.</text>
</comment>
<keyword evidence="9" id="KW-0472">Membrane</keyword>
<keyword evidence="6" id="KW-0560">Oxidoreductase</keyword>
<dbReference type="OrthoDB" id="9784880at2"/>
<dbReference type="RefSeq" id="WP_054533961.1">
    <property type="nucleotide sequence ID" value="NZ_LGKP01000013.1"/>
</dbReference>
<dbReference type="PRINTS" id="PR00411">
    <property type="entry name" value="PNDRDTASEI"/>
</dbReference>
<dbReference type="EC" id="1.6.5.9" evidence="2"/>
<dbReference type="Gene3D" id="3.50.50.100">
    <property type="match status" value="1"/>
</dbReference>
<evidence type="ECO:0000256" key="6">
    <source>
        <dbReference type="ARBA" id="ARBA00023002"/>
    </source>
</evidence>
<feature type="transmembrane region" description="Helical" evidence="9">
    <location>
        <begin position="354"/>
        <end position="375"/>
    </location>
</feature>
<evidence type="ECO:0000256" key="7">
    <source>
        <dbReference type="ARBA" id="ARBA00023027"/>
    </source>
</evidence>
<dbReference type="InterPro" id="IPR054585">
    <property type="entry name" value="NDH2-like_C"/>
</dbReference>
<evidence type="ECO:0000256" key="1">
    <source>
        <dbReference type="ARBA" id="ARBA00005272"/>
    </source>
</evidence>
<dbReference type="Proteomes" id="UP000050277">
    <property type="component" value="Unassembled WGS sequence"/>
</dbReference>
<dbReference type="PATRIC" id="fig|70996.4.peg.891"/>
<keyword evidence="7" id="KW-0520">NAD</keyword>
<keyword evidence="5" id="KW-0809">Transit peptide</keyword>
<feature type="domain" description="FAD/NAD(P)-binding" evidence="10">
    <location>
        <begin position="3"/>
        <end position="319"/>
    </location>
</feature>
<evidence type="ECO:0000313" key="12">
    <source>
        <dbReference type="EMBL" id="KPL90189.1"/>
    </source>
</evidence>
<keyword evidence="3" id="KW-0285">Flavoprotein</keyword>
<keyword evidence="4" id="KW-0274">FAD</keyword>
<evidence type="ECO:0000256" key="4">
    <source>
        <dbReference type="ARBA" id="ARBA00022827"/>
    </source>
</evidence>
<dbReference type="PANTHER" id="PTHR43706">
    <property type="entry name" value="NADH DEHYDROGENASE"/>
    <property type="match status" value="1"/>
</dbReference>
<name>A0A0P6YAC0_9CHLR</name>
<sequence>MQKVIIIGAGFAGLRAAKTLAGKNLDVLLIDQQNYHCFQPLLYQVATAGLEPEQIAYPVRGIMHNWPGVRFLMARVEHIDRSAKQVQTTMGSFSYDYLIVAAGGQTNYFGNRELEQYSFGLKTLNDAEQLRNHLLSTFERAAYESDPKVRQALHTFVVVGGGPTGVELAGAIRELVKHVLVRDFPQLENRQVQVILLEATDKVLGMFPKRLQQKTLRRLEQMGVDVRLNTAVEGASADQVQLKGGEVIPTHTLIWAAGVQGVSLAQSLELALVRGNRVQVQPDLSLADDPVVYIVGDLAYIEQAGKALPQVAPVAIQQAVTAAKNILQHSTGQATSNFVYRDRGSMATIGRNAAVAYIFGLQFWGFPAWVVWLFIHLMSLVGFRNRVVVLINWAYNYFFYDQAIRLITANRKPGDVDLAPALEHIQATTK</sequence>
<keyword evidence="13" id="KW-1185">Reference proteome</keyword>
<keyword evidence="9" id="KW-1133">Transmembrane helix</keyword>
<dbReference type="Pfam" id="PF22366">
    <property type="entry name" value="NDH2_C"/>
    <property type="match status" value="1"/>
</dbReference>
<dbReference type="GO" id="GO:0050136">
    <property type="term" value="F:NADH dehydrogenase (quinone) (non-electrogenic) activity"/>
    <property type="evidence" value="ECO:0007669"/>
    <property type="project" value="UniProtKB-EC"/>
</dbReference>
<dbReference type="EMBL" id="LGKP01000013">
    <property type="protein sequence ID" value="KPL90189.1"/>
    <property type="molecule type" value="Genomic_DNA"/>
</dbReference>
<dbReference type="PANTHER" id="PTHR43706:SF47">
    <property type="entry name" value="EXTERNAL NADH-UBIQUINONE OXIDOREDUCTASE 1, MITOCHONDRIAL-RELATED"/>
    <property type="match status" value="1"/>
</dbReference>
<dbReference type="PRINTS" id="PR00368">
    <property type="entry name" value="FADPNR"/>
</dbReference>
<keyword evidence="9" id="KW-0812">Transmembrane</keyword>
<dbReference type="Pfam" id="PF07992">
    <property type="entry name" value="Pyr_redox_2"/>
    <property type="match status" value="1"/>
</dbReference>
<organism evidence="12 13">
    <name type="scientific">Herpetosiphon geysericola</name>
    <dbReference type="NCBI Taxonomy" id="70996"/>
    <lineage>
        <taxon>Bacteria</taxon>
        <taxon>Bacillati</taxon>
        <taxon>Chloroflexota</taxon>
        <taxon>Chloroflexia</taxon>
        <taxon>Herpetosiphonales</taxon>
        <taxon>Herpetosiphonaceae</taxon>
        <taxon>Herpetosiphon</taxon>
    </lineage>
</organism>